<sequence length="465" mass="53693">MFRHIMNESNGLRKYILWFAYEHLDFRYQEIDSIATLLNVNLTWIHRSASNPFWLVGVQSEEEVVKLTSRSVTLRYAIELWSSSSQREDFHGQLKSLPSSFTAPYFDENVSYKVKVEVFGSSQTQVEKVQRIESFSYLPLKGPVKLKDPDVSFQYIEYYGHDTTNIPDEPHHFYFGRIVSEGQRDLIKKHSLKSRKFIGNTSMDPQLSLIMANQGLVKNGSLIYDPFVGSGSLLIGAAQFGGLVMGADLDYLMLHGKSRPTRKQARHKPRQEENILANMKQYGLAHRYVDIVVADFSLPLWHDSFKLDAIITDPPYGVREAVERLGTAREDKSISNRHLPTHIPSKIQYSMAQLLHDLLSFAAKHLRMGARLVTWIPIIRLEYDESLLPHHECLRLIANSEQILSTNGSRRLLTYEKIGEPQVETRTIVGEEETYRQKYSRYIVENKKHKMEDDHKGKKFKNSTE</sequence>
<dbReference type="InterPro" id="IPR029063">
    <property type="entry name" value="SAM-dependent_MTases_sf"/>
</dbReference>
<comment type="subcellular location">
    <subcellularLocation>
        <location evidence="1">Cytoplasm</location>
    </subcellularLocation>
</comment>
<evidence type="ECO:0000256" key="14">
    <source>
        <dbReference type="ARBA" id="ARBA00075308"/>
    </source>
</evidence>
<dbReference type="InterPro" id="IPR059073">
    <property type="entry name" value="TRMT11_N"/>
</dbReference>
<evidence type="ECO:0000256" key="10">
    <source>
        <dbReference type="ARBA" id="ARBA00056270"/>
    </source>
</evidence>
<dbReference type="EC" id="2.1.1.214" evidence="12"/>
<evidence type="ECO:0000256" key="5">
    <source>
        <dbReference type="ARBA" id="ARBA00022679"/>
    </source>
</evidence>
<keyword evidence="6 15" id="KW-0949">S-adenosyl-L-methionine</keyword>
<comment type="catalytic activity">
    <reaction evidence="9">
        <text>guanosine(10) in tRNA + S-adenosyl-L-methionine = N(2)-methylguanosine(10) in tRNA + S-adenosyl-L-homocysteine + H(+)</text>
        <dbReference type="Rhea" id="RHEA:43128"/>
        <dbReference type="Rhea" id="RHEA-COMP:10355"/>
        <dbReference type="Rhea" id="RHEA-COMP:10357"/>
        <dbReference type="ChEBI" id="CHEBI:15378"/>
        <dbReference type="ChEBI" id="CHEBI:57856"/>
        <dbReference type="ChEBI" id="CHEBI:59789"/>
        <dbReference type="ChEBI" id="CHEBI:74269"/>
        <dbReference type="ChEBI" id="CHEBI:74481"/>
        <dbReference type="EC" id="2.1.1.214"/>
    </reaction>
    <physiologicalReaction direction="left-to-right" evidence="9">
        <dbReference type="Rhea" id="RHEA:43129"/>
    </physiologicalReaction>
</comment>
<dbReference type="PIRSF" id="PIRSF017259">
    <property type="entry name" value="tRNA_mtfrase_TRM11"/>
    <property type="match status" value="1"/>
</dbReference>
<reference evidence="18" key="2">
    <citation type="submission" date="2014-07" db="EMBL/GenBank/DDBJ databases">
        <authorList>
            <person name="Hull J."/>
        </authorList>
    </citation>
    <scope>NUCLEOTIDE SEQUENCE</scope>
</reference>
<dbReference type="PANTHER" id="PTHR13370:SF3">
    <property type="entry name" value="TRNA (GUANINE(10)-N2)-METHYLTRANSFERASE HOMOLOG"/>
    <property type="match status" value="1"/>
</dbReference>
<dbReference type="SUPFAM" id="SSF53335">
    <property type="entry name" value="S-adenosyl-L-methionine-dependent methyltransferases"/>
    <property type="match status" value="1"/>
</dbReference>
<comment type="function">
    <text evidence="10">Catalytic subunit of the TRMT11-TRM112 methyltransferase complex, that specifically mediates the S-adenosyl-L-methionine-dependent N(2)-methylation of guanosine nucleotide at position 10 (m2G10) in tRNAs. This is one of the major tRNA (guanine-N(2))-methyltransferases.</text>
</comment>
<evidence type="ECO:0000256" key="11">
    <source>
        <dbReference type="ARBA" id="ARBA00065434"/>
    </source>
</evidence>
<evidence type="ECO:0000256" key="7">
    <source>
        <dbReference type="ARBA" id="ARBA00022694"/>
    </source>
</evidence>
<evidence type="ECO:0000256" key="12">
    <source>
        <dbReference type="ARBA" id="ARBA00066937"/>
    </source>
</evidence>
<gene>
    <name evidence="18" type="ORF">CM83_91299</name>
</gene>
<dbReference type="Gene3D" id="3.40.50.150">
    <property type="entry name" value="Vaccinia Virus protein VP39"/>
    <property type="match status" value="1"/>
</dbReference>
<evidence type="ECO:0000256" key="4">
    <source>
        <dbReference type="ARBA" id="ARBA00022603"/>
    </source>
</evidence>
<keyword evidence="5 15" id="KW-0808">Transferase</keyword>
<keyword evidence="4 15" id="KW-0489">Methyltransferase</keyword>
<dbReference type="InterPro" id="IPR000241">
    <property type="entry name" value="RlmKL-like_Mtase"/>
</dbReference>
<comment type="similarity">
    <text evidence="15">Belongs to the class I-like SAM-binding methyltransferase superfamily. TRM11 methyltransferase family.</text>
</comment>
<evidence type="ECO:0000259" key="16">
    <source>
        <dbReference type="Pfam" id="PF01170"/>
    </source>
</evidence>
<evidence type="ECO:0000256" key="15">
    <source>
        <dbReference type="PROSITE-ProRule" id="PRU00959"/>
    </source>
</evidence>
<dbReference type="GO" id="GO:0005737">
    <property type="term" value="C:cytoplasm"/>
    <property type="evidence" value="ECO:0007669"/>
    <property type="project" value="UniProtKB-SubCell"/>
</dbReference>
<evidence type="ECO:0000256" key="3">
    <source>
        <dbReference type="ARBA" id="ARBA00022555"/>
    </source>
</evidence>
<keyword evidence="2" id="KW-0963">Cytoplasm</keyword>
<evidence type="ECO:0000313" key="18">
    <source>
        <dbReference type="EMBL" id="JAG05024.1"/>
    </source>
</evidence>
<proteinExistence type="inferred from homology"/>
<dbReference type="GO" id="GO:0160102">
    <property type="term" value="F:tRNA (guanine(10)-N2)-methyltransferase activity"/>
    <property type="evidence" value="ECO:0007669"/>
    <property type="project" value="UniProtKB-EC"/>
</dbReference>
<dbReference type="AlphaFoldDB" id="A0A0A9WB51"/>
<dbReference type="PANTHER" id="PTHR13370">
    <property type="entry name" value="RNA METHYLASE-RELATED"/>
    <property type="match status" value="1"/>
</dbReference>
<dbReference type="GO" id="GO:0043527">
    <property type="term" value="C:tRNA methyltransferase complex"/>
    <property type="evidence" value="ECO:0007669"/>
    <property type="project" value="UniProtKB-ARBA"/>
</dbReference>
<organism evidence="18">
    <name type="scientific">Lygus hesperus</name>
    <name type="common">Western plant bug</name>
    <dbReference type="NCBI Taxonomy" id="30085"/>
    <lineage>
        <taxon>Eukaryota</taxon>
        <taxon>Metazoa</taxon>
        <taxon>Ecdysozoa</taxon>
        <taxon>Arthropoda</taxon>
        <taxon>Hexapoda</taxon>
        <taxon>Insecta</taxon>
        <taxon>Pterygota</taxon>
        <taxon>Neoptera</taxon>
        <taxon>Paraneoptera</taxon>
        <taxon>Hemiptera</taxon>
        <taxon>Heteroptera</taxon>
        <taxon>Panheteroptera</taxon>
        <taxon>Cimicomorpha</taxon>
        <taxon>Miridae</taxon>
        <taxon>Mirini</taxon>
        <taxon>Lygus</taxon>
    </lineage>
</organism>
<dbReference type="GO" id="GO:0000049">
    <property type="term" value="F:tRNA binding"/>
    <property type="evidence" value="ECO:0007669"/>
    <property type="project" value="UniProtKB-UniRule"/>
</dbReference>
<dbReference type="InterPro" id="IPR016691">
    <property type="entry name" value="TRMT11"/>
</dbReference>
<keyword evidence="7 15" id="KW-0819">tRNA processing</keyword>
<feature type="domain" description="Ribosomal RNA large subunit methyltransferase K/L-like methyltransferase" evidence="16">
    <location>
        <begin position="194"/>
        <end position="319"/>
    </location>
</feature>
<accession>A0A0A9WB51</accession>
<feature type="domain" description="tRNA (guanine(10)-N(2))-methyltransferase TRMT11 N-terminal" evidence="17">
    <location>
        <begin position="14"/>
        <end position="184"/>
    </location>
</feature>
<dbReference type="EMBL" id="GBHO01038580">
    <property type="protein sequence ID" value="JAG05024.1"/>
    <property type="molecule type" value="Transcribed_RNA"/>
</dbReference>
<name>A0A0A9WB51_LYGHE</name>
<evidence type="ECO:0000256" key="8">
    <source>
        <dbReference type="ARBA" id="ARBA00022884"/>
    </source>
</evidence>
<evidence type="ECO:0000256" key="6">
    <source>
        <dbReference type="ARBA" id="ARBA00022691"/>
    </source>
</evidence>
<dbReference type="GO" id="GO:0032259">
    <property type="term" value="P:methylation"/>
    <property type="evidence" value="ECO:0007669"/>
    <property type="project" value="UniProtKB-UniRule"/>
</dbReference>
<keyword evidence="8 15" id="KW-0694">RNA-binding</keyword>
<dbReference type="Pfam" id="PF01170">
    <property type="entry name" value="UPF0020"/>
    <property type="match status" value="1"/>
</dbReference>
<dbReference type="PROSITE" id="PS00092">
    <property type="entry name" value="N6_MTASE"/>
    <property type="match status" value="1"/>
</dbReference>
<dbReference type="InterPro" id="IPR002052">
    <property type="entry name" value="DNA_methylase_N6_adenine_CS"/>
</dbReference>
<protein>
    <recommendedName>
        <fullName evidence="13">tRNA (guanine(10)-N(2))-methyltransferase TRMT11</fullName>
        <ecNumber evidence="12">2.1.1.214</ecNumber>
    </recommendedName>
    <alternativeName>
        <fullName evidence="14">tRNA methyltransferase 11 homolog</fullName>
    </alternativeName>
</protein>
<dbReference type="PROSITE" id="PS51627">
    <property type="entry name" value="SAM_MT_TRM11"/>
    <property type="match status" value="1"/>
</dbReference>
<evidence type="ECO:0000256" key="2">
    <source>
        <dbReference type="ARBA" id="ARBA00022490"/>
    </source>
</evidence>
<evidence type="ECO:0000256" key="9">
    <source>
        <dbReference type="ARBA" id="ARBA00050985"/>
    </source>
</evidence>
<evidence type="ECO:0000256" key="1">
    <source>
        <dbReference type="ARBA" id="ARBA00004496"/>
    </source>
</evidence>
<evidence type="ECO:0000259" key="17">
    <source>
        <dbReference type="Pfam" id="PF25904"/>
    </source>
</evidence>
<evidence type="ECO:0000256" key="13">
    <source>
        <dbReference type="ARBA" id="ARBA00067484"/>
    </source>
</evidence>
<dbReference type="GO" id="GO:0008033">
    <property type="term" value="P:tRNA processing"/>
    <property type="evidence" value="ECO:0007669"/>
    <property type="project" value="UniProtKB-UniRule"/>
</dbReference>
<dbReference type="Pfam" id="PF25904">
    <property type="entry name" value="Tmrp11_N"/>
    <property type="match status" value="1"/>
</dbReference>
<comment type="subunit">
    <text evidence="11">Part of the heterodimeric TRMT11-TRM112 methyltransferase complex; this complex forms an active tRNA methyltransferase, where TRMT112 acts as an activator of the catalytic subunit TRMT11.</text>
</comment>
<reference evidence="18" key="1">
    <citation type="journal article" date="2014" name="PLoS ONE">
        <title>Transcriptome-Based Identification of ABC Transporters in the Western Tarnished Plant Bug Lygus hesperus.</title>
        <authorList>
            <person name="Hull J.J."/>
            <person name="Chaney K."/>
            <person name="Geib S.M."/>
            <person name="Fabrick J.A."/>
            <person name="Brent C.S."/>
            <person name="Walsh D."/>
            <person name="Lavine L.C."/>
        </authorList>
    </citation>
    <scope>NUCLEOTIDE SEQUENCE</scope>
</reference>
<keyword evidence="3 15" id="KW-0820">tRNA-binding</keyword>